<dbReference type="Pfam" id="PF04233">
    <property type="entry name" value="Phage_Mu_F"/>
    <property type="match status" value="1"/>
</dbReference>
<evidence type="ECO:0000259" key="1">
    <source>
        <dbReference type="Pfam" id="PF04233"/>
    </source>
</evidence>
<dbReference type="InterPro" id="IPR006528">
    <property type="entry name" value="Phage_head_morphogenesis_dom"/>
</dbReference>
<protein>
    <recommendedName>
        <fullName evidence="1">Phage head morphogenesis domain-containing protein</fullName>
    </recommendedName>
</protein>
<accession>A0A0F9KAR5</accession>
<dbReference type="EMBL" id="LAZR01014045">
    <property type="protein sequence ID" value="KKM19193.1"/>
    <property type="molecule type" value="Genomic_DNA"/>
</dbReference>
<organism evidence="2">
    <name type="scientific">marine sediment metagenome</name>
    <dbReference type="NCBI Taxonomy" id="412755"/>
    <lineage>
        <taxon>unclassified sequences</taxon>
        <taxon>metagenomes</taxon>
        <taxon>ecological metagenomes</taxon>
    </lineage>
</organism>
<comment type="caution">
    <text evidence="2">The sequence shown here is derived from an EMBL/GenBank/DDBJ whole genome shotgun (WGS) entry which is preliminary data.</text>
</comment>
<name>A0A0F9KAR5_9ZZZZ</name>
<proteinExistence type="predicted"/>
<gene>
    <name evidence="2" type="ORF">LCGC14_1658120</name>
</gene>
<dbReference type="AlphaFoldDB" id="A0A0F9KAR5"/>
<dbReference type="NCBIfam" id="TIGR01641">
    <property type="entry name" value="phageSPP1_gp7"/>
    <property type="match status" value="1"/>
</dbReference>
<sequence length="371" mass="41553">MCGAVIFADPPLVSDRAKARERKKAFDKRHKATARASVEDAVSTGQRVYTELINVILRQVERLPYPDIAFDWSLDPKHNVPLFEHLNENSFRSRIMGSVHFWDDLRSIGFDKFEREQRIEAVFPDGVGFGGFVLSRHGWWEQPIEAADAWDSLPPEGDALFEVFAAKTPHTRATFDALGEIDKTNAFTIAGTESVDLVRAVKTLALDELSEGVGKREFIKKVKAQFEKMGVTPTSNAHLRTVYNTNVHGAYNSARFVETFQLDTPEVRAFIPYLQYSTTGAETVCPICEPYDGLIYQRDDPTVQQIYPPNHFNCACAFVPVTIDEVRSENLRPTNKNFFDDPDVPNPIDGFFQPPAQIGALDIGPSILPGG</sequence>
<reference evidence="2" key="1">
    <citation type="journal article" date="2015" name="Nature">
        <title>Complex archaea that bridge the gap between prokaryotes and eukaryotes.</title>
        <authorList>
            <person name="Spang A."/>
            <person name="Saw J.H."/>
            <person name="Jorgensen S.L."/>
            <person name="Zaremba-Niedzwiedzka K."/>
            <person name="Martijn J."/>
            <person name="Lind A.E."/>
            <person name="van Eijk R."/>
            <person name="Schleper C."/>
            <person name="Guy L."/>
            <person name="Ettema T.J."/>
        </authorList>
    </citation>
    <scope>NUCLEOTIDE SEQUENCE</scope>
</reference>
<evidence type="ECO:0000313" key="2">
    <source>
        <dbReference type="EMBL" id="KKM19193.1"/>
    </source>
</evidence>
<feature type="domain" description="Phage head morphogenesis" evidence="1">
    <location>
        <begin position="201"/>
        <end position="318"/>
    </location>
</feature>